<dbReference type="PROSITE" id="PS51257">
    <property type="entry name" value="PROKAR_LIPOPROTEIN"/>
    <property type="match status" value="1"/>
</dbReference>
<gene>
    <name evidence="3" type="ORF">DL238_07125</name>
</gene>
<keyword evidence="4" id="KW-1185">Reference proteome</keyword>
<organism evidence="3 4">
    <name type="scientific">Alteriqipengyuania lutimaris</name>
    <dbReference type="NCBI Taxonomy" id="1538146"/>
    <lineage>
        <taxon>Bacteria</taxon>
        <taxon>Pseudomonadati</taxon>
        <taxon>Pseudomonadota</taxon>
        <taxon>Alphaproteobacteria</taxon>
        <taxon>Sphingomonadales</taxon>
        <taxon>Erythrobacteraceae</taxon>
        <taxon>Alteriqipengyuania</taxon>
    </lineage>
</organism>
<feature type="signal peptide" evidence="1">
    <location>
        <begin position="1"/>
        <end position="16"/>
    </location>
</feature>
<dbReference type="AlphaFoldDB" id="A0A395LK95"/>
<dbReference type="EMBL" id="QRBB01000001">
    <property type="protein sequence ID" value="RDS77403.1"/>
    <property type="molecule type" value="Genomic_DNA"/>
</dbReference>
<accession>A0A395LK95</accession>
<dbReference type="Pfam" id="PF02333">
    <property type="entry name" value="Phytase"/>
    <property type="match status" value="1"/>
</dbReference>
<evidence type="ECO:0000256" key="1">
    <source>
        <dbReference type="SAM" id="SignalP"/>
    </source>
</evidence>
<keyword evidence="1" id="KW-0732">Signal</keyword>
<sequence>MRAGLNSLLAVGFALAAAGCATTPIMGDPAVPVFATAETEPVGTTNDDAADDPAIWRNAANPAKSLIVGTDKKAGLHVYDLEGRDLAFLGGGLYNNVDLVELPDGRVLVAASDRTDPAQAHILLAMLDTQSRQLTRIARVAVGEGEGYGICMGEPAADGTVDIFSAPKNGTIYRTRIALEGTAVSDTTSILATVPSQPEGCVVDPRTATLYVGEEAAGIWAIDTTTGDKRLVAAVDNALLVADVEGLALAPDGEDGGYLVASSQGDSAFAVFELPGMRPLGRFRVAQGTLGAVEETDGIALDPRDFGPGYEDGLFIAQDGINPPSAQNFKLVPWGAVLEALKSPASTNP</sequence>
<dbReference type="OrthoDB" id="8696437at2"/>
<dbReference type="Proteomes" id="UP000254101">
    <property type="component" value="Unassembled WGS sequence"/>
</dbReference>
<name>A0A395LK95_9SPHN</name>
<feature type="domain" description="BPP" evidence="2">
    <location>
        <begin position="23"/>
        <end position="341"/>
    </location>
</feature>
<protein>
    <submittedName>
        <fullName evidence="3">3-phytase</fullName>
    </submittedName>
</protein>
<evidence type="ECO:0000313" key="3">
    <source>
        <dbReference type="EMBL" id="RDS77403.1"/>
    </source>
</evidence>
<reference evidence="3 4" key="1">
    <citation type="submission" date="2018-07" db="EMBL/GenBank/DDBJ databases">
        <title>Erythrobacter nanhaiensis sp. nov., a novel member of the genus Erythrobacter isolated from the South China Sea.</title>
        <authorList>
            <person name="Chen X."/>
            <person name="Liu J."/>
        </authorList>
    </citation>
    <scope>NUCLEOTIDE SEQUENCE [LARGE SCALE GENOMIC DNA]</scope>
    <source>
        <strain evidence="3 4">S-5</strain>
    </source>
</reference>
<dbReference type="PROSITE" id="PS51662">
    <property type="entry name" value="BP_PHYTASE"/>
    <property type="match status" value="1"/>
</dbReference>
<dbReference type="InterPro" id="IPR003431">
    <property type="entry name" value="B-propeller_Phytase"/>
</dbReference>
<comment type="caution">
    <text evidence="3">The sequence shown here is derived from an EMBL/GenBank/DDBJ whole genome shotgun (WGS) entry which is preliminary data.</text>
</comment>
<evidence type="ECO:0000313" key="4">
    <source>
        <dbReference type="Proteomes" id="UP000254101"/>
    </source>
</evidence>
<feature type="chain" id="PRO_5017216285" evidence="1">
    <location>
        <begin position="17"/>
        <end position="349"/>
    </location>
</feature>
<dbReference type="SUPFAM" id="SSF50956">
    <property type="entry name" value="Thermostable phytase (3-phytase)"/>
    <property type="match status" value="1"/>
</dbReference>
<dbReference type="GO" id="GO:0016158">
    <property type="term" value="F:inositol hexakisphosphate 3-phosphatase activity"/>
    <property type="evidence" value="ECO:0007669"/>
    <property type="project" value="InterPro"/>
</dbReference>
<dbReference type="InterPro" id="IPR011042">
    <property type="entry name" value="6-blade_b-propeller_TolB-like"/>
</dbReference>
<evidence type="ECO:0000259" key="2">
    <source>
        <dbReference type="PROSITE" id="PS51662"/>
    </source>
</evidence>
<proteinExistence type="predicted"/>
<dbReference type="Gene3D" id="2.120.10.30">
    <property type="entry name" value="TolB, C-terminal domain"/>
    <property type="match status" value="1"/>
</dbReference>